<gene>
    <name evidence="1" type="ORF">NEOLEDRAFT_1063870</name>
</gene>
<reference evidence="1 2" key="1">
    <citation type="journal article" date="2016" name="Mol. Biol. Evol.">
        <title>Comparative Genomics of Early-Diverging Mushroom-Forming Fungi Provides Insights into the Origins of Lignocellulose Decay Capabilities.</title>
        <authorList>
            <person name="Nagy L.G."/>
            <person name="Riley R."/>
            <person name="Tritt A."/>
            <person name="Adam C."/>
            <person name="Daum C."/>
            <person name="Floudas D."/>
            <person name="Sun H."/>
            <person name="Yadav J.S."/>
            <person name="Pangilinan J."/>
            <person name="Larsson K.H."/>
            <person name="Matsuura K."/>
            <person name="Barry K."/>
            <person name="Labutti K."/>
            <person name="Kuo R."/>
            <person name="Ohm R.A."/>
            <person name="Bhattacharya S.S."/>
            <person name="Shirouzu T."/>
            <person name="Yoshinaga Y."/>
            <person name="Martin F.M."/>
            <person name="Grigoriev I.V."/>
            <person name="Hibbett D.S."/>
        </authorList>
    </citation>
    <scope>NUCLEOTIDE SEQUENCE [LARGE SCALE GENOMIC DNA]</scope>
    <source>
        <strain evidence="1 2">HHB14362 ss-1</strain>
    </source>
</reference>
<keyword evidence="2" id="KW-1185">Reference proteome</keyword>
<sequence>LRVSNHRLCRADRFFCVNMNCRPLWSVNIRNLAPCRMSANRLSDSTIASSSCSWTG</sequence>
<evidence type="ECO:0000313" key="1">
    <source>
        <dbReference type="EMBL" id="KZT26149.1"/>
    </source>
</evidence>
<dbReference type="InParanoid" id="A0A165T4Z9"/>
<protein>
    <submittedName>
        <fullName evidence="1">Uncharacterized protein</fullName>
    </submittedName>
</protein>
<dbReference type="AlphaFoldDB" id="A0A165T4Z9"/>
<dbReference type="Proteomes" id="UP000076761">
    <property type="component" value="Unassembled WGS sequence"/>
</dbReference>
<evidence type="ECO:0000313" key="2">
    <source>
        <dbReference type="Proteomes" id="UP000076761"/>
    </source>
</evidence>
<feature type="non-terminal residue" evidence="1">
    <location>
        <position position="1"/>
    </location>
</feature>
<proteinExistence type="predicted"/>
<accession>A0A165T4Z9</accession>
<dbReference type="EMBL" id="KV425568">
    <property type="protein sequence ID" value="KZT26149.1"/>
    <property type="molecule type" value="Genomic_DNA"/>
</dbReference>
<organism evidence="1 2">
    <name type="scientific">Neolentinus lepideus HHB14362 ss-1</name>
    <dbReference type="NCBI Taxonomy" id="1314782"/>
    <lineage>
        <taxon>Eukaryota</taxon>
        <taxon>Fungi</taxon>
        <taxon>Dikarya</taxon>
        <taxon>Basidiomycota</taxon>
        <taxon>Agaricomycotina</taxon>
        <taxon>Agaricomycetes</taxon>
        <taxon>Gloeophyllales</taxon>
        <taxon>Gloeophyllaceae</taxon>
        <taxon>Neolentinus</taxon>
    </lineage>
</organism>
<name>A0A165T4Z9_9AGAM</name>